<proteinExistence type="predicted"/>
<evidence type="ECO:0000313" key="2">
    <source>
        <dbReference type="EMBL" id="GFX98899.1"/>
    </source>
</evidence>
<feature type="compositionally biased region" description="Basic and acidic residues" evidence="1">
    <location>
        <begin position="1"/>
        <end position="22"/>
    </location>
</feature>
<name>A0A8X6RU85_TRICX</name>
<protein>
    <submittedName>
        <fullName evidence="2">Uncharacterized protein</fullName>
    </submittedName>
</protein>
<evidence type="ECO:0000256" key="1">
    <source>
        <dbReference type="SAM" id="MobiDB-lite"/>
    </source>
</evidence>
<comment type="caution">
    <text evidence="2">The sequence shown here is derived from an EMBL/GenBank/DDBJ whole genome shotgun (WGS) entry which is preliminary data.</text>
</comment>
<accession>A0A8X6RU85</accession>
<gene>
    <name evidence="2" type="ORF">TNCV_1504751</name>
</gene>
<sequence length="78" mass="8888">MAEKEVGEVKMAGERRVRENKRVGQKTTRVPRDCDTRTHLKKAMQILTSSHHFTETAQGKRHPRDVLLTSPLGIGRKP</sequence>
<organism evidence="2 3">
    <name type="scientific">Trichonephila clavipes</name>
    <name type="common">Golden silk orbweaver</name>
    <name type="synonym">Nephila clavipes</name>
    <dbReference type="NCBI Taxonomy" id="2585209"/>
    <lineage>
        <taxon>Eukaryota</taxon>
        <taxon>Metazoa</taxon>
        <taxon>Ecdysozoa</taxon>
        <taxon>Arthropoda</taxon>
        <taxon>Chelicerata</taxon>
        <taxon>Arachnida</taxon>
        <taxon>Araneae</taxon>
        <taxon>Araneomorphae</taxon>
        <taxon>Entelegynae</taxon>
        <taxon>Araneoidea</taxon>
        <taxon>Nephilidae</taxon>
        <taxon>Trichonephila</taxon>
    </lineage>
</organism>
<dbReference type="AlphaFoldDB" id="A0A8X6RU85"/>
<feature type="region of interest" description="Disordered" evidence="1">
    <location>
        <begin position="1"/>
        <end position="31"/>
    </location>
</feature>
<dbReference type="EMBL" id="BMAU01021203">
    <property type="protein sequence ID" value="GFX98899.1"/>
    <property type="molecule type" value="Genomic_DNA"/>
</dbReference>
<feature type="region of interest" description="Disordered" evidence="1">
    <location>
        <begin position="53"/>
        <end position="78"/>
    </location>
</feature>
<keyword evidence="3" id="KW-1185">Reference proteome</keyword>
<reference evidence="2" key="1">
    <citation type="submission" date="2020-08" db="EMBL/GenBank/DDBJ databases">
        <title>Multicomponent nature underlies the extraordinary mechanical properties of spider dragline silk.</title>
        <authorList>
            <person name="Kono N."/>
            <person name="Nakamura H."/>
            <person name="Mori M."/>
            <person name="Yoshida Y."/>
            <person name="Ohtoshi R."/>
            <person name="Malay A.D."/>
            <person name="Moran D.A.P."/>
            <person name="Tomita M."/>
            <person name="Numata K."/>
            <person name="Arakawa K."/>
        </authorList>
    </citation>
    <scope>NUCLEOTIDE SEQUENCE</scope>
</reference>
<dbReference type="Proteomes" id="UP000887159">
    <property type="component" value="Unassembled WGS sequence"/>
</dbReference>
<evidence type="ECO:0000313" key="3">
    <source>
        <dbReference type="Proteomes" id="UP000887159"/>
    </source>
</evidence>